<gene>
    <name evidence="9" type="ORF">RHGRI_010378</name>
</gene>
<dbReference type="GO" id="GO:0005886">
    <property type="term" value="C:plasma membrane"/>
    <property type="evidence" value="ECO:0007669"/>
    <property type="project" value="UniProtKB-SubCell"/>
</dbReference>
<keyword evidence="10" id="KW-1185">Reference proteome</keyword>
<protein>
    <submittedName>
        <fullName evidence="9">Uncharacterized protein</fullName>
    </submittedName>
</protein>
<accession>A0AAV6KIX6</accession>
<dbReference type="InterPro" id="IPR051525">
    <property type="entry name" value="DVL_RTFL_regulatory"/>
</dbReference>
<evidence type="ECO:0000256" key="6">
    <source>
        <dbReference type="ARBA" id="ARBA00023136"/>
    </source>
</evidence>
<evidence type="ECO:0000313" key="10">
    <source>
        <dbReference type="Proteomes" id="UP000823749"/>
    </source>
</evidence>
<keyword evidence="3" id="KW-1003">Cell membrane</keyword>
<keyword evidence="6" id="KW-0472">Membrane</keyword>
<keyword evidence="4" id="KW-0812">Transmembrane</keyword>
<evidence type="ECO:0000256" key="7">
    <source>
        <dbReference type="ARBA" id="ARBA00024340"/>
    </source>
</evidence>
<keyword evidence="2" id="KW-0217">Developmental protein</keyword>
<sequence length="66" mass="7604">MSTTSDANIDRSKGPSSSSSSTAITKPISEFWRRCMTAVQQQRARCYILRRCLSMLLCWHAHRLRD</sequence>
<evidence type="ECO:0000256" key="3">
    <source>
        <dbReference type="ARBA" id="ARBA00022475"/>
    </source>
</evidence>
<proteinExistence type="inferred from homology"/>
<dbReference type="Pfam" id="PF08137">
    <property type="entry name" value="DVL"/>
    <property type="match status" value="1"/>
</dbReference>
<dbReference type="InterPro" id="IPR012552">
    <property type="entry name" value="DVL"/>
</dbReference>
<keyword evidence="5" id="KW-1133">Transmembrane helix</keyword>
<feature type="region of interest" description="Disordered" evidence="8">
    <location>
        <begin position="1"/>
        <end position="23"/>
    </location>
</feature>
<comment type="caution">
    <text evidence="9">The sequence shown here is derived from an EMBL/GenBank/DDBJ whole genome shotgun (WGS) entry which is preliminary data.</text>
</comment>
<reference evidence="9" key="1">
    <citation type="submission" date="2020-08" db="EMBL/GenBank/DDBJ databases">
        <title>Plant Genome Project.</title>
        <authorList>
            <person name="Zhang R.-G."/>
        </authorList>
    </citation>
    <scope>NUCLEOTIDE SEQUENCE</scope>
    <source>
        <strain evidence="9">WSP0</strain>
        <tissue evidence="9">Leaf</tissue>
    </source>
</reference>
<organism evidence="9 10">
    <name type="scientific">Rhododendron griersonianum</name>
    <dbReference type="NCBI Taxonomy" id="479676"/>
    <lineage>
        <taxon>Eukaryota</taxon>
        <taxon>Viridiplantae</taxon>
        <taxon>Streptophyta</taxon>
        <taxon>Embryophyta</taxon>
        <taxon>Tracheophyta</taxon>
        <taxon>Spermatophyta</taxon>
        <taxon>Magnoliopsida</taxon>
        <taxon>eudicotyledons</taxon>
        <taxon>Gunneridae</taxon>
        <taxon>Pentapetalae</taxon>
        <taxon>asterids</taxon>
        <taxon>Ericales</taxon>
        <taxon>Ericaceae</taxon>
        <taxon>Ericoideae</taxon>
        <taxon>Rhodoreae</taxon>
        <taxon>Rhododendron</taxon>
    </lineage>
</organism>
<feature type="compositionally biased region" description="Low complexity" evidence="8">
    <location>
        <begin position="14"/>
        <end position="23"/>
    </location>
</feature>
<dbReference type="PANTHER" id="PTHR33102">
    <property type="entry name" value="DVL19-RELATED-RELATED"/>
    <property type="match status" value="1"/>
</dbReference>
<dbReference type="GO" id="GO:0048367">
    <property type="term" value="P:shoot system development"/>
    <property type="evidence" value="ECO:0007669"/>
    <property type="project" value="UniProtKB-ARBA"/>
</dbReference>
<evidence type="ECO:0000256" key="1">
    <source>
        <dbReference type="ARBA" id="ARBA00004162"/>
    </source>
</evidence>
<comment type="subcellular location">
    <subcellularLocation>
        <location evidence="1">Cell membrane</location>
        <topology evidence="1">Single-pass membrane protein</topology>
    </subcellularLocation>
</comment>
<dbReference type="Proteomes" id="UP000823749">
    <property type="component" value="Chromosome 4"/>
</dbReference>
<evidence type="ECO:0000256" key="8">
    <source>
        <dbReference type="SAM" id="MobiDB-lite"/>
    </source>
</evidence>
<evidence type="ECO:0000256" key="2">
    <source>
        <dbReference type="ARBA" id="ARBA00022473"/>
    </source>
</evidence>
<dbReference type="AlphaFoldDB" id="A0AAV6KIX6"/>
<evidence type="ECO:0000256" key="4">
    <source>
        <dbReference type="ARBA" id="ARBA00022692"/>
    </source>
</evidence>
<dbReference type="EMBL" id="JACTNZ010000004">
    <property type="protein sequence ID" value="KAG5552275.1"/>
    <property type="molecule type" value="Genomic_DNA"/>
</dbReference>
<evidence type="ECO:0000313" key="9">
    <source>
        <dbReference type="EMBL" id="KAG5552275.1"/>
    </source>
</evidence>
<comment type="similarity">
    <text evidence="7">Belongs to the DVL/RTFL small polypeptides family.</text>
</comment>
<name>A0AAV6KIX6_9ERIC</name>
<evidence type="ECO:0000256" key="5">
    <source>
        <dbReference type="ARBA" id="ARBA00022989"/>
    </source>
</evidence>
<dbReference type="GO" id="GO:0008285">
    <property type="term" value="P:negative regulation of cell population proliferation"/>
    <property type="evidence" value="ECO:0007669"/>
    <property type="project" value="InterPro"/>
</dbReference>